<keyword evidence="3" id="KW-0805">Transcription regulation</keyword>
<sequence length="231" mass="25446">MELELNLGVSPALAKGTARHMLTCTRAGDGEGHDELVLELGVRTAKGDELDNLETSMQPEDVREEDLYQGCPQPTASAETGSVSSSLQVEVPMRQAAKDKGGFGGRTKKRLSKEQYGFLEDSFKEHSTLTPRQNSDLASRLNLGPQQVAIWFQNRRARTKVQQTKEECEKLKRGCAALTQENRRLQGEVAQLRALLTNPASFAATNQLRSFGHCAAGPARVDFSCTPRRRC</sequence>
<dbReference type="InterPro" id="IPR001356">
    <property type="entry name" value="HD"/>
</dbReference>
<keyword evidence="10" id="KW-0175">Coiled coil</keyword>
<organism evidence="12 13">
    <name type="scientific">Panicum virgatum</name>
    <name type="common">Blackwell switchgrass</name>
    <dbReference type="NCBI Taxonomy" id="38727"/>
    <lineage>
        <taxon>Eukaryota</taxon>
        <taxon>Viridiplantae</taxon>
        <taxon>Streptophyta</taxon>
        <taxon>Embryophyta</taxon>
        <taxon>Tracheophyta</taxon>
        <taxon>Spermatophyta</taxon>
        <taxon>Magnoliopsida</taxon>
        <taxon>Liliopsida</taxon>
        <taxon>Poales</taxon>
        <taxon>Poaceae</taxon>
        <taxon>PACMAD clade</taxon>
        <taxon>Panicoideae</taxon>
        <taxon>Panicodae</taxon>
        <taxon>Paniceae</taxon>
        <taxon>Panicinae</taxon>
        <taxon>Panicum</taxon>
        <taxon>Panicum sect. Hiantes</taxon>
    </lineage>
</organism>
<keyword evidence="13" id="KW-1185">Reference proteome</keyword>
<name>A0A8T0PHI7_PANVG</name>
<feature type="coiled-coil region" evidence="10">
    <location>
        <begin position="154"/>
        <end position="195"/>
    </location>
</feature>
<evidence type="ECO:0000259" key="11">
    <source>
        <dbReference type="PROSITE" id="PS50071"/>
    </source>
</evidence>
<dbReference type="PANTHER" id="PTHR45714">
    <property type="entry name" value="HOMEOBOX-LEUCINE ZIPPER PROTEIN HAT14"/>
    <property type="match status" value="1"/>
</dbReference>
<evidence type="ECO:0000256" key="5">
    <source>
        <dbReference type="ARBA" id="ARBA00023155"/>
    </source>
</evidence>
<dbReference type="PROSITE" id="PS50071">
    <property type="entry name" value="HOMEOBOX_2"/>
    <property type="match status" value="1"/>
</dbReference>
<proteinExistence type="inferred from homology"/>
<feature type="domain" description="Homeobox" evidence="11">
    <location>
        <begin position="102"/>
        <end position="162"/>
    </location>
</feature>
<protein>
    <recommendedName>
        <fullName evidence="11">Homeobox domain-containing protein</fullName>
    </recommendedName>
</protein>
<dbReference type="InterPro" id="IPR003106">
    <property type="entry name" value="Leu_zip_homeo"/>
</dbReference>
<comment type="similarity">
    <text evidence="2">Belongs to the HD-ZIP homeobox family. Class II subfamily.</text>
</comment>
<evidence type="ECO:0000256" key="10">
    <source>
        <dbReference type="SAM" id="Coils"/>
    </source>
</evidence>
<dbReference type="AlphaFoldDB" id="A0A8T0PHI7"/>
<keyword evidence="5 8" id="KW-0371">Homeobox</keyword>
<dbReference type="Proteomes" id="UP000823388">
    <property type="component" value="Chromosome 8K"/>
</dbReference>
<evidence type="ECO:0000256" key="6">
    <source>
        <dbReference type="ARBA" id="ARBA00023163"/>
    </source>
</evidence>
<dbReference type="CDD" id="cd00086">
    <property type="entry name" value="homeodomain"/>
    <property type="match status" value="1"/>
</dbReference>
<evidence type="ECO:0000256" key="4">
    <source>
        <dbReference type="ARBA" id="ARBA00023125"/>
    </source>
</evidence>
<evidence type="ECO:0000256" key="3">
    <source>
        <dbReference type="ARBA" id="ARBA00023015"/>
    </source>
</evidence>
<keyword evidence="7 8" id="KW-0539">Nucleus</keyword>
<evidence type="ECO:0000256" key="9">
    <source>
        <dbReference type="RuleBase" id="RU000682"/>
    </source>
</evidence>
<evidence type="ECO:0000313" key="12">
    <source>
        <dbReference type="EMBL" id="KAG2561050.1"/>
    </source>
</evidence>
<dbReference type="SMART" id="SM00340">
    <property type="entry name" value="HALZ"/>
    <property type="match status" value="1"/>
</dbReference>
<reference evidence="12" key="1">
    <citation type="submission" date="2020-05" db="EMBL/GenBank/DDBJ databases">
        <title>WGS assembly of Panicum virgatum.</title>
        <authorList>
            <person name="Lovell J.T."/>
            <person name="Jenkins J."/>
            <person name="Shu S."/>
            <person name="Juenger T.E."/>
            <person name="Schmutz J."/>
        </authorList>
    </citation>
    <scope>NUCLEOTIDE SEQUENCE</scope>
    <source>
        <strain evidence="12">AP13</strain>
    </source>
</reference>
<dbReference type="InterPro" id="IPR017970">
    <property type="entry name" value="Homeobox_CS"/>
</dbReference>
<dbReference type="SUPFAM" id="SSF46689">
    <property type="entry name" value="Homeodomain-like"/>
    <property type="match status" value="1"/>
</dbReference>
<dbReference type="Gene3D" id="1.10.10.60">
    <property type="entry name" value="Homeodomain-like"/>
    <property type="match status" value="1"/>
</dbReference>
<dbReference type="GO" id="GO:0000981">
    <property type="term" value="F:DNA-binding transcription factor activity, RNA polymerase II-specific"/>
    <property type="evidence" value="ECO:0007669"/>
    <property type="project" value="InterPro"/>
</dbReference>
<accession>A0A8T0PHI7</accession>
<dbReference type="InterPro" id="IPR050762">
    <property type="entry name" value="HD-ZIP_Homeobox_LZ_Class_II"/>
</dbReference>
<dbReference type="SMART" id="SM00389">
    <property type="entry name" value="HOX"/>
    <property type="match status" value="1"/>
</dbReference>
<evidence type="ECO:0000256" key="8">
    <source>
        <dbReference type="PROSITE-ProRule" id="PRU00108"/>
    </source>
</evidence>
<keyword evidence="4 8" id="KW-0238">DNA-binding</keyword>
<dbReference type="EMBL" id="CM029051">
    <property type="protein sequence ID" value="KAG2561050.1"/>
    <property type="molecule type" value="Genomic_DNA"/>
</dbReference>
<evidence type="ECO:0000313" key="13">
    <source>
        <dbReference type="Proteomes" id="UP000823388"/>
    </source>
</evidence>
<evidence type="ECO:0000256" key="7">
    <source>
        <dbReference type="ARBA" id="ARBA00023242"/>
    </source>
</evidence>
<evidence type="ECO:0000256" key="1">
    <source>
        <dbReference type="ARBA" id="ARBA00004123"/>
    </source>
</evidence>
<keyword evidence="6" id="KW-0804">Transcription</keyword>
<dbReference type="GO" id="GO:0043565">
    <property type="term" value="F:sequence-specific DNA binding"/>
    <property type="evidence" value="ECO:0007669"/>
    <property type="project" value="InterPro"/>
</dbReference>
<dbReference type="InterPro" id="IPR009057">
    <property type="entry name" value="Homeodomain-like_sf"/>
</dbReference>
<comment type="subcellular location">
    <subcellularLocation>
        <location evidence="1 8 9">Nucleus</location>
    </subcellularLocation>
</comment>
<dbReference type="OrthoDB" id="6159439at2759"/>
<gene>
    <name evidence="12" type="ORF">PVAP13_8KG105500</name>
</gene>
<dbReference type="PANTHER" id="PTHR45714:SF21">
    <property type="entry name" value="HOMEOBOX-LEUCINE ZIPPER PROTEIN HOX7"/>
    <property type="match status" value="1"/>
</dbReference>
<comment type="caution">
    <text evidence="12">The sequence shown here is derived from an EMBL/GenBank/DDBJ whole genome shotgun (WGS) entry which is preliminary data.</text>
</comment>
<feature type="DNA-binding region" description="Homeobox" evidence="8">
    <location>
        <begin position="104"/>
        <end position="163"/>
    </location>
</feature>
<evidence type="ECO:0000256" key="2">
    <source>
        <dbReference type="ARBA" id="ARBA00006074"/>
    </source>
</evidence>
<dbReference type="Pfam" id="PF00046">
    <property type="entry name" value="Homeodomain"/>
    <property type="match status" value="1"/>
</dbReference>
<dbReference type="PROSITE" id="PS00027">
    <property type="entry name" value="HOMEOBOX_1"/>
    <property type="match status" value="1"/>
</dbReference>
<dbReference type="GO" id="GO:0005634">
    <property type="term" value="C:nucleus"/>
    <property type="evidence" value="ECO:0007669"/>
    <property type="project" value="UniProtKB-SubCell"/>
</dbReference>